<reference evidence="1" key="1">
    <citation type="submission" date="2021-11" db="EMBL/GenBank/DDBJ databases">
        <title>BS-T2-15 a new species belonging to the Comamonadaceae family isolated from the soil of a French oak forest.</title>
        <authorList>
            <person name="Mieszkin S."/>
            <person name="Alain K."/>
        </authorList>
    </citation>
    <scope>NUCLEOTIDE SEQUENCE</scope>
    <source>
        <strain evidence="1">BS-T2-15</strain>
    </source>
</reference>
<name>A0A9X1YLS3_9BURK</name>
<comment type="caution">
    <text evidence="1">The sequence shown here is derived from an EMBL/GenBank/DDBJ whole genome shotgun (WGS) entry which is preliminary data.</text>
</comment>
<gene>
    <name evidence="1" type="ORF">LPC04_20575</name>
</gene>
<keyword evidence="2" id="KW-1185">Reference proteome</keyword>
<dbReference type="Proteomes" id="UP001139353">
    <property type="component" value="Unassembled WGS sequence"/>
</dbReference>
<dbReference type="EMBL" id="JAJLJH010000007">
    <property type="protein sequence ID" value="MCK9688107.1"/>
    <property type="molecule type" value="Genomic_DNA"/>
</dbReference>
<evidence type="ECO:0008006" key="3">
    <source>
        <dbReference type="Google" id="ProtNLM"/>
    </source>
</evidence>
<accession>A0A9X1YLS3</accession>
<dbReference type="AlphaFoldDB" id="A0A9X1YLS3"/>
<evidence type="ECO:0000313" key="1">
    <source>
        <dbReference type="EMBL" id="MCK9688107.1"/>
    </source>
</evidence>
<sequence length="84" mass="9309">MTTCTITPTVSTPAASRFLEAFVRFFSRSVVTRELVDQAWIDTGLGHLDEATLKDIGAPPHLGERERLMEAWKLAAALDATRHL</sequence>
<dbReference type="RefSeq" id="WP_275684152.1">
    <property type="nucleotide sequence ID" value="NZ_JAJLJH010000007.1"/>
</dbReference>
<evidence type="ECO:0000313" key="2">
    <source>
        <dbReference type="Proteomes" id="UP001139353"/>
    </source>
</evidence>
<proteinExistence type="predicted"/>
<protein>
    <recommendedName>
        <fullName evidence="3">DUF1127 domain-containing protein</fullName>
    </recommendedName>
</protein>
<organism evidence="1 2">
    <name type="scientific">Scleromatobacter humisilvae</name>
    <dbReference type="NCBI Taxonomy" id="2897159"/>
    <lineage>
        <taxon>Bacteria</taxon>
        <taxon>Pseudomonadati</taxon>
        <taxon>Pseudomonadota</taxon>
        <taxon>Betaproteobacteria</taxon>
        <taxon>Burkholderiales</taxon>
        <taxon>Sphaerotilaceae</taxon>
        <taxon>Scleromatobacter</taxon>
    </lineage>
</organism>